<dbReference type="AlphaFoldDB" id="A0A940RYI2"/>
<evidence type="ECO:0000256" key="1">
    <source>
        <dbReference type="SAM" id="MobiDB-lite"/>
    </source>
</evidence>
<accession>A0A940RYI2</accession>
<feature type="signal peptide" evidence="2">
    <location>
        <begin position="1"/>
        <end position="20"/>
    </location>
</feature>
<evidence type="ECO:0000313" key="5">
    <source>
        <dbReference type="Proteomes" id="UP000670475"/>
    </source>
</evidence>
<comment type="caution">
    <text evidence="4">The sequence shown here is derived from an EMBL/GenBank/DDBJ whole genome shotgun (WGS) entry which is preliminary data.</text>
</comment>
<evidence type="ECO:0000256" key="2">
    <source>
        <dbReference type="SAM" id="SignalP"/>
    </source>
</evidence>
<feature type="region of interest" description="Disordered" evidence="1">
    <location>
        <begin position="23"/>
        <end position="91"/>
    </location>
</feature>
<feature type="chain" id="PRO_5039542415" evidence="2">
    <location>
        <begin position="21"/>
        <end position="223"/>
    </location>
</feature>
<feature type="domain" description="DUF4232" evidence="3">
    <location>
        <begin position="96"/>
        <end position="219"/>
    </location>
</feature>
<dbReference type="Pfam" id="PF14016">
    <property type="entry name" value="DUF4232"/>
    <property type="match status" value="1"/>
</dbReference>
<keyword evidence="5" id="KW-1185">Reference proteome</keyword>
<dbReference type="InterPro" id="IPR025326">
    <property type="entry name" value="DUF4232"/>
</dbReference>
<name>A0A940RYI2_9ACTN</name>
<feature type="compositionally biased region" description="Gly residues" evidence="1">
    <location>
        <begin position="78"/>
        <end position="91"/>
    </location>
</feature>
<feature type="compositionally biased region" description="Low complexity" evidence="1">
    <location>
        <begin position="27"/>
        <end position="38"/>
    </location>
</feature>
<reference evidence="4" key="1">
    <citation type="submission" date="2021-03" db="EMBL/GenBank/DDBJ databases">
        <title>Whole genome sequence of Streptomyces bomunensis MMS17-BM035.</title>
        <authorList>
            <person name="Lee J.H."/>
        </authorList>
    </citation>
    <scope>NUCLEOTIDE SEQUENCE</scope>
    <source>
        <strain evidence="4">MMS17-BM035</strain>
    </source>
</reference>
<proteinExistence type="predicted"/>
<dbReference type="EMBL" id="JAGIQL010000185">
    <property type="protein sequence ID" value="MBP0461406.1"/>
    <property type="molecule type" value="Genomic_DNA"/>
</dbReference>
<evidence type="ECO:0000313" key="4">
    <source>
        <dbReference type="EMBL" id="MBP0461406.1"/>
    </source>
</evidence>
<sequence length="223" mass="20910">MKKMSALALVAVAASFSLTACGGGDSSGSAAGAASSAPAGGGGTPLGAASDGSGSASTPPSGSGDSASGSNAAAGSGKDTGSGTGGGAGSSSGGACKTANLAFSASGGMAEGELLVNLKNTSSTACSMHGFPGVDLKGVYGTEHATRSAMNVPTVKLAAGQETHFTLHYPPNHTGGSGVTFTKMIVTPPNETHSHTLNAGISIPVTDKSGGPGITVDPVGAGK</sequence>
<evidence type="ECO:0000259" key="3">
    <source>
        <dbReference type="Pfam" id="PF14016"/>
    </source>
</evidence>
<protein>
    <submittedName>
        <fullName evidence="4">DUF4232 domain-containing protein</fullName>
    </submittedName>
</protein>
<gene>
    <name evidence="4" type="ORF">JFN87_28675</name>
</gene>
<dbReference type="Proteomes" id="UP000670475">
    <property type="component" value="Unassembled WGS sequence"/>
</dbReference>
<dbReference type="PROSITE" id="PS51257">
    <property type="entry name" value="PROKAR_LIPOPROTEIN"/>
    <property type="match status" value="1"/>
</dbReference>
<organism evidence="4 5">
    <name type="scientific">Streptomyces montanisoli</name>
    <dbReference type="NCBI Taxonomy" id="2798581"/>
    <lineage>
        <taxon>Bacteria</taxon>
        <taxon>Bacillati</taxon>
        <taxon>Actinomycetota</taxon>
        <taxon>Actinomycetes</taxon>
        <taxon>Kitasatosporales</taxon>
        <taxon>Streptomycetaceae</taxon>
        <taxon>Streptomyces</taxon>
    </lineage>
</organism>
<keyword evidence="2" id="KW-0732">Signal</keyword>
<feature type="compositionally biased region" description="Low complexity" evidence="1">
    <location>
        <begin position="46"/>
        <end position="77"/>
    </location>
</feature>